<organism evidence="1 2">
    <name type="scientific">Allacma fusca</name>
    <dbReference type="NCBI Taxonomy" id="39272"/>
    <lineage>
        <taxon>Eukaryota</taxon>
        <taxon>Metazoa</taxon>
        <taxon>Ecdysozoa</taxon>
        <taxon>Arthropoda</taxon>
        <taxon>Hexapoda</taxon>
        <taxon>Collembola</taxon>
        <taxon>Symphypleona</taxon>
        <taxon>Sminthuridae</taxon>
        <taxon>Allacma</taxon>
    </lineage>
</organism>
<comment type="caution">
    <text evidence="1">The sequence shown here is derived from an EMBL/GenBank/DDBJ whole genome shotgun (WGS) entry which is preliminary data.</text>
</comment>
<proteinExistence type="predicted"/>
<protein>
    <submittedName>
        <fullName evidence="1">Uncharacterized protein</fullName>
    </submittedName>
</protein>
<dbReference type="Proteomes" id="UP000708208">
    <property type="component" value="Unassembled WGS sequence"/>
</dbReference>
<feature type="non-terminal residue" evidence="1">
    <location>
        <position position="1"/>
    </location>
</feature>
<evidence type="ECO:0000313" key="1">
    <source>
        <dbReference type="EMBL" id="CAG7694872.1"/>
    </source>
</evidence>
<dbReference type="EMBL" id="CAJVCH010023486">
    <property type="protein sequence ID" value="CAG7694872.1"/>
    <property type="molecule type" value="Genomic_DNA"/>
</dbReference>
<name>A0A8J2J8Q2_9HEXA</name>
<accession>A0A8J2J8Q2</accession>
<reference evidence="1" key="1">
    <citation type="submission" date="2021-06" db="EMBL/GenBank/DDBJ databases">
        <authorList>
            <person name="Hodson N. C."/>
            <person name="Mongue J. A."/>
            <person name="Jaron S. K."/>
        </authorList>
    </citation>
    <scope>NUCLEOTIDE SEQUENCE</scope>
</reference>
<keyword evidence="2" id="KW-1185">Reference proteome</keyword>
<sequence>QVFCIALAALKWGLHNLRKLKSEQITSENIH</sequence>
<gene>
    <name evidence="1" type="ORF">AFUS01_LOCUS3847</name>
</gene>
<evidence type="ECO:0000313" key="2">
    <source>
        <dbReference type="Proteomes" id="UP000708208"/>
    </source>
</evidence>
<dbReference type="AlphaFoldDB" id="A0A8J2J8Q2"/>